<sequence>MQLTSLNDWSSGPKMHLSNGAVSAASLLIGLLVGGDVLGKDDAVASAALLVGLVVRGDADGGGVDGDGGERVHYFGFAAEMVACNCLFALDLGVQRLFSKNSRIMGTEHYATSRGGLEKWRAFEQQRSRSRPLWQLMQEIAKDLRQVQASSAFVSAADHCVAVIVMAASAYLNALICPDSPTVLWC</sequence>
<proteinExistence type="predicted"/>
<protein>
    <submittedName>
        <fullName evidence="1">Uncharacterized protein</fullName>
    </submittedName>
</protein>
<evidence type="ECO:0000313" key="1">
    <source>
        <dbReference type="EMBL" id="KAF6754854.1"/>
    </source>
</evidence>
<organism evidence="1 2">
    <name type="scientific">Ephemerocybe angulata</name>
    <dbReference type="NCBI Taxonomy" id="980116"/>
    <lineage>
        <taxon>Eukaryota</taxon>
        <taxon>Fungi</taxon>
        <taxon>Dikarya</taxon>
        <taxon>Basidiomycota</taxon>
        <taxon>Agaricomycotina</taxon>
        <taxon>Agaricomycetes</taxon>
        <taxon>Agaricomycetidae</taxon>
        <taxon>Agaricales</taxon>
        <taxon>Agaricineae</taxon>
        <taxon>Psathyrellaceae</taxon>
        <taxon>Ephemerocybe</taxon>
    </lineage>
</organism>
<dbReference type="EMBL" id="JACGCI010000032">
    <property type="protein sequence ID" value="KAF6754854.1"/>
    <property type="molecule type" value="Genomic_DNA"/>
</dbReference>
<gene>
    <name evidence="1" type="ORF">DFP72DRAFT_847849</name>
</gene>
<reference evidence="1 2" key="1">
    <citation type="submission" date="2020-07" db="EMBL/GenBank/DDBJ databases">
        <title>Comparative genomics of pyrophilous fungi reveals a link between fire events and developmental genes.</title>
        <authorList>
            <consortium name="DOE Joint Genome Institute"/>
            <person name="Steindorff A.S."/>
            <person name="Carver A."/>
            <person name="Calhoun S."/>
            <person name="Stillman K."/>
            <person name="Liu H."/>
            <person name="Lipzen A."/>
            <person name="Pangilinan J."/>
            <person name="Labutti K."/>
            <person name="Bruns T.D."/>
            <person name="Grigoriev I.V."/>
        </authorList>
    </citation>
    <scope>NUCLEOTIDE SEQUENCE [LARGE SCALE GENOMIC DNA]</scope>
    <source>
        <strain evidence="1 2">CBS 144469</strain>
    </source>
</reference>
<name>A0A8H6HXA9_9AGAR</name>
<keyword evidence="2" id="KW-1185">Reference proteome</keyword>
<comment type="caution">
    <text evidence="1">The sequence shown here is derived from an EMBL/GenBank/DDBJ whole genome shotgun (WGS) entry which is preliminary data.</text>
</comment>
<evidence type="ECO:0000313" key="2">
    <source>
        <dbReference type="Proteomes" id="UP000521943"/>
    </source>
</evidence>
<dbReference type="Proteomes" id="UP000521943">
    <property type="component" value="Unassembled WGS sequence"/>
</dbReference>
<accession>A0A8H6HXA9</accession>
<dbReference type="AlphaFoldDB" id="A0A8H6HXA9"/>